<gene>
    <name evidence="2" type="primary">poyE</name>
</gene>
<dbReference type="GO" id="GO:0003676">
    <property type="term" value="F:nucleic acid binding"/>
    <property type="evidence" value="ECO:0007669"/>
    <property type="project" value="InterPro"/>
</dbReference>
<name>J9ZVN3_BACS1</name>
<dbReference type="Pfam" id="PF05175">
    <property type="entry name" value="MTS"/>
    <property type="match status" value="1"/>
</dbReference>
<reference evidence="2" key="1">
    <citation type="journal article" date="2012" name="Science">
        <title>Metagenome mining reveals polytheonamides as posttranslationally modified ribosomal peptides.</title>
        <authorList>
            <person name="Freeman M.F."/>
            <person name="Gurgui C."/>
            <person name="Helf M.J."/>
            <person name="Morinaka B.I."/>
            <person name="Uria A.R."/>
            <person name="Oldham N.J."/>
            <person name="Sahl H.G."/>
            <person name="Matsunaga S."/>
            <person name="Piel J."/>
        </authorList>
    </citation>
    <scope>NUCLEOTIDE SEQUENCE</scope>
</reference>
<proteinExistence type="predicted"/>
<dbReference type="GO" id="GO:0008170">
    <property type="term" value="F:N-methyltransferase activity"/>
    <property type="evidence" value="ECO:0007669"/>
    <property type="project" value="UniProtKB-ARBA"/>
</dbReference>
<dbReference type="InterPro" id="IPR007848">
    <property type="entry name" value="Small_mtfrase_dom"/>
</dbReference>
<evidence type="ECO:0000259" key="1">
    <source>
        <dbReference type="Pfam" id="PF05175"/>
    </source>
</evidence>
<dbReference type="GO" id="GO:0032259">
    <property type="term" value="P:methylation"/>
    <property type="evidence" value="ECO:0007669"/>
    <property type="project" value="UniProtKB-KW"/>
</dbReference>
<dbReference type="InterPro" id="IPR029063">
    <property type="entry name" value="SAM-dependent_MTases_sf"/>
</dbReference>
<dbReference type="EMBL" id="JX456532">
    <property type="protein sequence ID" value="AFS60641.1"/>
    <property type="molecule type" value="Genomic_DNA"/>
</dbReference>
<dbReference type="PROSITE" id="PS00092">
    <property type="entry name" value="N6_MTASE"/>
    <property type="match status" value="1"/>
</dbReference>
<dbReference type="Gene3D" id="3.40.50.150">
    <property type="entry name" value="Vaccinia Virus protein VP39"/>
    <property type="match status" value="1"/>
</dbReference>
<accession>J9ZVN3</accession>
<dbReference type="PANTHER" id="PTHR18895:SF74">
    <property type="entry name" value="MTRF1L RELEASE FACTOR GLUTAMINE METHYLTRANSFERASE"/>
    <property type="match status" value="1"/>
</dbReference>
<dbReference type="SUPFAM" id="SSF53335">
    <property type="entry name" value="S-adenosyl-L-methionine-dependent methyltransferases"/>
    <property type="match status" value="1"/>
</dbReference>
<protein>
    <submittedName>
        <fullName evidence="2">N-methyltransferase</fullName>
    </submittedName>
</protein>
<evidence type="ECO:0000313" key="2">
    <source>
        <dbReference type="EMBL" id="AFS60641.1"/>
    </source>
</evidence>
<organism evidence="2">
    <name type="scientific">Bacterium symbiont subsp. Theonella swinhoei (strain pTSMAC1)</name>
    <dbReference type="NCBI Taxonomy" id="1221190"/>
    <lineage>
        <taxon>Bacteria</taxon>
    </lineage>
</organism>
<dbReference type="AlphaFoldDB" id="J9ZVN3"/>
<sequence>MTPRSLPTEPLAAPAAAALDAALRLLKEYLDDIGYHGIYKYLATANYYAASPSVFNASRPQSLEAFDRQIHEGPDDWMLARCLTTCAPCRLEALPPPARRVAEVLADVGLLVWNGNTLEQGGYQLISVFDRYILLDARIHFGGSQLHDVYIGPDSHLLLYYMPVEAIRPADHILDLCTGTGVIGLGLSRFSEHVVSTDIAPPALRLAHMNRALNNAEGRVSIRAENLQETLASDECFDLIACNPPYVAAPPELPTPLYAQGPDRDGLGYLRLLMERAPEKLNPGGQAMFVVDLIGDTHRPYYFDDLERIAKEQELFIEAFIDNRLKADGQLPAYKFLYARLFHGTPPEEIEQRMRNFIFDELHAYYYYMTTLRVRRRKPSGLRVLDRYRITSYDEFFQQS</sequence>
<dbReference type="CDD" id="cd02440">
    <property type="entry name" value="AdoMet_MTases"/>
    <property type="match status" value="1"/>
</dbReference>
<dbReference type="PANTHER" id="PTHR18895">
    <property type="entry name" value="HEMK METHYLTRANSFERASE"/>
    <property type="match status" value="1"/>
</dbReference>
<feature type="domain" description="Methyltransferase small" evidence="1">
    <location>
        <begin position="155"/>
        <end position="249"/>
    </location>
</feature>
<dbReference type="InterPro" id="IPR002052">
    <property type="entry name" value="DNA_methylase_N6_adenine_CS"/>
</dbReference>
<keyword evidence="2" id="KW-0489">Methyltransferase</keyword>
<dbReference type="InterPro" id="IPR050320">
    <property type="entry name" value="N5-glutamine_MTase"/>
</dbReference>
<keyword evidence="2" id="KW-0808">Transferase</keyword>
<dbReference type="GO" id="GO:0008757">
    <property type="term" value="F:S-adenosylmethionine-dependent methyltransferase activity"/>
    <property type="evidence" value="ECO:0007669"/>
    <property type="project" value="UniProtKB-ARBA"/>
</dbReference>